<dbReference type="AlphaFoldDB" id="A0A1Q8RCA6"/>
<dbReference type="GO" id="GO:0005262">
    <property type="term" value="F:calcium channel activity"/>
    <property type="evidence" value="ECO:0007669"/>
    <property type="project" value="UniProtKB-UniRule"/>
</dbReference>
<dbReference type="GO" id="GO:0036444">
    <property type="term" value="P:calcium import into the mitochondrion"/>
    <property type="evidence" value="ECO:0007669"/>
    <property type="project" value="TreeGrafter"/>
</dbReference>
<feature type="region of interest" description="Disordered" evidence="18">
    <location>
        <begin position="446"/>
        <end position="493"/>
    </location>
</feature>
<dbReference type="GO" id="GO:1990246">
    <property type="term" value="C:uniplex complex"/>
    <property type="evidence" value="ECO:0007669"/>
    <property type="project" value="TreeGrafter"/>
</dbReference>
<dbReference type="EMBL" id="MPGH01000237">
    <property type="protein sequence ID" value="OLN81972.1"/>
    <property type="molecule type" value="Genomic_DNA"/>
</dbReference>
<dbReference type="OrthoDB" id="278338at2759"/>
<keyword evidence="5 17" id="KW-0107">Calcium channel</keyword>
<feature type="region of interest" description="Disordered" evidence="18">
    <location>
        <begin position="56"/>
        <end position="123"/>
    </location>
</feature>
<evidence type="ECO:0000256" key="14">
    <source>
        <dbReference type="ARBA" id="ARBA00036634"/>
    </source>
</evidence>
<evidence type="ECO:0000256" key="10">
    <source>
        <dbReference type="ARBA" id="ARBA00023065"/>
    </source>
</evidence>
<dbReference type="GO" id="GO:0015292">
    <property type="term" value="F:uniporter activity"/>
    <property type="evidence" value="ECO:0007669"/>
    <property type="project" value="UniProtKB-UniRule"/>
</dbReference>
<evidence type="ECO:0000256" key="7">
    <source>
        <dbReference type="ARBA" id="ARBA00022792"/>
    </source>
</evidence>
<dbReference type="Proteomes" id="UP000186583">
    <property type="component" value="Unassembled WGS sequence"/>
</dbReference>
<evidence type="ECO:0000256" key="3">
    <source>
        <dbReference type="ARBA" id="ARBA00022448"/>
    </source>
</evidence>
<keyword evidence="7 17" id="KW-0999">Mitochondrion inner membrane</keyword>
<gene>
    <name evidence="20" type="ORF">CCHL11_08597</name>
</gene>
<organism evidence="20 21">
    <name type="scientific">Colletotrichum chlorophyti</name>
    <dbReference type="NCBI Taxonomy" id="708187"/>
    <lineage>
        <taxon>Eukaryota</taxon>
        <taxon>Fungi</taxon>
        <taxon>Dikarya</taxon>
        <taxon>Ascomycota</taxon>
        <taxon>Pezizomycotina</taxon>
        <taxon>Sordariomycetes</taxon>
        <taxon>Hypocreomycetidae</taxon>
        <taxon>Glomerellales</taxon>
        <taxon>Glomerellaceae</taxon>
        <taxon>Colletotrichum</taxon>
    </lineage>
</organism>
<dbReference type="Pfam" id="PF04678">
    <property type="entry name" value="MCU"/>
    <property type="match status" value="1"/>
</dbReference>
<evidence type="ECO:0000256" key="5">
    <source>
        <dbReference type="ARBA" id="ARBA00022673"/>
    </source>
</evidence>
<evidence type="ECO:0000256" key="1">
    <source>
        <dbReference type="ARBA" id="ARBA00004448"/>
    </source>
</evidence>
<evidence type="ECO:0000313" key="20">
    <source>
        <dbReference type="EMBL" id="OLN81972.1"/>
    </source>
</evidence>
<feature type="compositionally biased region" description="Basic and acidic residues" evidence="18">
    <location>
        <begin position="202"/>
        <end position="219"/>
    </location>
</feature>
<feature type="compositionally biased region" description="Basic and acidic residues" evidence="18">
    <location>
        <begin position="56"/>
        <end position="120"/>
    </location>
</feature>
<feature type="region of interest" description="Disordered" evidence="18">
    <location>
        <begin position="202"/>
        <end position="237"/>
    </location>
</feature>
<keyword evidence="6 17" id="KW-0812">Transmembrane</keyword>
<keyword evidence="9 17" id="KW-1133">Transmembrane helix</keyword>
<comment type="subcellular location">
    <subcellularLocation>
        <location evidence="1 17">Mitochondrion inner membrane</location>
        <topology evidence="1 17">Multi-pass membrane protein</topology>
    </subcellularLocation>
</comment>
<dbReference type="PANTHER" id="PTHR13462">
    <property type="entry name" value="CALCIUM UNIPORTER PROTEIN, MITOCHONDRIAL"/>
    <property type="match status" value="1"/>
</dbReference>
<comment type="function">
    <text evidence="17">Mitochondrial inner membrane calcium uniporter that mediates calcium uptake into mitochondria. Mitochondrial calcium homeostasis plays key roles in cellular physiology and regulates cell bioenergetics, cytoplasmic calcium signals and activation of cell death pathways.</text>
</comment>
<dbReference type="GO" id="GO:0051560">
    <property type="term" value="P:mitochondrial calcium ion homeostasis"/>
    <property type="evidence" value="ECO:0007669"/>
    <property type="project" value="UniProtKB-UniRule"/>
</dbReference>
<name>A0A1Q8RCA6_9PEZI</name>
<sequence length="493" mass="56397">MSYAFRRVCLQLPVSTLISPKHGCGLPGQALRRAGLGIGGRGLITARTFVCSATRQDDVDEAKAKKTSRHDMHKEEQKEKDERAEMFALRKQEERPWHRAGNEGEKRESSKDPTNGDKTRGRLLTTPTRLLKLILPLPFHAEQTRSTQSVNNDNEKEEIAPLALLVHPQQPLSYLERLLQAEIPPIDDGRRERIPKIYFRAEADHKDQKEDKAATRKQEGNVASYSGLGHEGPEKARDDTNWVRWSSSTEVGDFIRDAARGREFSIGIEGYDQELRVAVPSFNDRTYYMRIRLRKMSHRIEELAKLKQECDALAYRGAHRIAQGGFGVLLGWWGVVYYVTFHTDFGWDLVEPVTYLAGLTTIMGGYLWFLYISRDLSYKAALNVTVSKRQQALYQARGFDPQTWEALVHEANSLRREIKLVATEYDVDWDETKDLGGEEVQEVLDKEKRGRRRKIKEEEDAMDEDDRAKRGRNNDDKKDSSKSSNGGENKKSS</sequence>
<keyword evidence="3 17" id="KW-0813">Transport</keyword>
<evidence type="ECO:0000256" key="13">
    <source>
        <dbReference type="ARBA" id="ARBA00023303"/>
    </source>
</evidence>
<evidence type="ECO:0000256" key="17">
    <source>
        <dbReference type="RuleBase" id="RU367035"/>
    </source>
</evidence>
<dbReference type="STRING" id="708187.A0A1Q8RCA6"/>
<comment type="function">
    <text evidence="16">Highly selective calcium channel localized to the inner mitochondrial membrane, which mediates calcium uptake into the mitochondrial matrix. Mitochondrial calcium homeostasis plays key roles in cellular physiology and regulates ATP production, cytoplasmic calcium signals and activation of cell death pathways. Sufficient to operate as a pore-forming channel without the need of calcium-sensor or auxiliary subunit.</text>
</comment>
<feature type="domain" description="Calcium uniporter protein C-terminal" evidence="19">
    <location>
        <begin position="289"/>
        <end position="407"/>
    </location>
</feature>
<feature type="compositionally biased region" description="Basic and acidic residues" evidence="18">
    <location>
        <begin position="466"/>
        <end position="481"/>
    </location>
</feature>
<comment type="caution">
    <text evidence="20">The sequence shown here is derived from an EMBL/GenBank/DDBJ whole genome shotgun (WGS) entry which is preliminary data.</text>
</comment>
<evidence type="ECO:0000256" key="2">
    <source>
        <dbReference type="ARBA" id="ARBA00005653"/>
    </source>
</evidence>
<keyword evidence="8 17" id="KW-0106">Calcium</keyword>
<dbReference type="InterPro" id="IPR006769">
    <property type="entry name" value="MCU_C"/>
</dbReference>
<comment type="catalytic activity">
    <reaction evidence="14">
        <text>Ca(2+)(in) = Ca(2+)(out)</text>
        <dbReference type="Rhea" id="RHEA:29671"/>
        <dbReference type="ChEBI" id="CHEBI:29108"/>
    </reaction>
</comment>
<evidence type="ECO:0000256" key="9">
    <source>
        <dbReference type="ARBA" id="ARBA00022989"/>
    </source>
</evidence>
<evidence type="ECO:0000259" key="19">
    <source>
        <dbReference type="Pfam" id="PF04678"/>
    </source>
</evidence>
<evidence type="ECO:0000256" key="18">
    <source>
        <dbReference type="SAM" id="MobiDB-lite"/>
    </source>
</evidence>
<proteinExistence type="inferred from homology"/>
<keyword evidence="11 17" id="KW-0496">Mitochondrion</keyword>
<accession>A0A1Q8RCA6</accession>
<keyword evidence="21" id="KW-1185">Reference proteome</keyword>
<dbReference type="PANTHER" id="PTHR13462:SF10">
    <property type="entry name" value="CALCIUM UNIPORTER PROTEIN, MITOCHONDRIAL"/>
    <property type="match status" value="1"/>
</dbReference>
<feature type="transmembrane region" description="Helical" evidence="17">
    <location>
        <begin position="353"/>
        <end position="372"/>
    </location>
</feature>
<keyword evidence="13 17" id="KW-0407">Ion channel</keyword>
<evidence type="ECO:0000256" key="8">
    <source>
        <dbReference type="ARBA" id="ARBA00022837"/>
    </source>
</evidence>
<keyword evidence="10 17" id="KW-0406">Ion transport</keyword>
<evidence type="ECO:0000313" key="21">
    <source>
        <dbReference type="Proteomes" id="UP000186583"/>
    </source>
</evidence>
<feature type="transmembrane region" description="Helical" evidence="17">
    <location>
        <begin position="321"/>
        <end position="341"/>
    </location>
</feature>
<evidence type="ECO:0000256" key="12">
    <source>
        <dbReference type="ARBA" id="ARBA00023136"/>
    </source>
</evidence>
<comment type="similarity">
    <text evidence="2 17">Belongs to the MCU (TC 1.A.77) family.</text>
</comment>
<protein>
    <recommendedName>
        <fullName evidence="17">Calcium uniporter protein</fullName>
    </recommendedName>
</protein>
<evidence type="ECO:0000256" key="4">
    <source>
        <dbReference type="ARBA" id="ARBA00022568"/>
    </source>
</evidence>
<reference evidence="20 21" key="1">
    <citation type="submission" date="2016-11" db="EMBL/GenBank/DDBJ databases">
        <title>Draft Genome Assembly of Colletotrichum chlorophyti a pathogen of herbaceous plants.</title>
        <authorList>
            <person name="Gan P."/>
            <person name="Narusaka M."/>
            <person name="Tsushima A."/>
            <person name="Narusaka Y."/>
            <person name="Takano Y."/>
            <person name="Shirasu K."/>
        </authorList>
    </citation>
    <scope>NUCLEOTIDE SEQUENCE [LARGE SCALE GENOMIC DNA]</scope>
    <source>
        <strain evidence="20 21">NTL11</strain>
    </source>
</reference>
<dbReference type="InterPro" id="IPR039055">
    <property type="entry name" value="MCU_fam"/>
</dbReference>
<comment type="subunit">
    <text evidence="15">Homotetramer, assembles in a dimer or dimers configuration with two interfaces.</text>
</comment>
<keyword evidence="4 17" id="KW-0109">Calcium transport</keyword>
<evidence type="ECO:0000256" key="16">
    <source>
        <dbReference type="ARBA" id="ARBA00045938"/>
    </source>
</evidence>
<evidence type="ECO:0000256" key="15">
    <source>
        <dbReference type="ARBA" id="ARBA00044966"/>
    </source>
</evidence>
<keyword evidence="12 17" id="KW-0472">Membrane</keyword>
<evidence type="ECO:0000256" key="6">
    <source>
        <dbReference type="ARBA" id="ARBA00022692"/>
    </source>
</evidence>
<evidence type="ECO:0000256" key="11">
    <source>
        <dbReference type="ARBA" id="ARBA00023128"/>
    </source>
</evidence>